<accession>A0A8B7Y0J6</accession>
<evidence type="ECO:0000313" key="2">
    <source>
        <dbReference type="Proteomes" id="UP000694845"/>
    </source>
</evidence>
<evidence type="ECO:0000313" key="3">
    <source>
        <dbReference type="RefSeq" id="XP_022085496.1"/>
    </source>
</evidence>
<dbReference type="GeneID" id="110976493"/>
<dbReference type="OMA" id="ETWKENM"/>
<dbReference type="PANTHER" id="PTHR28434">
    <property type="entry name" value="PROTEIN C3ORF33"/>
    <property type="match status" value="1"/>
</dbReference>
<name>A0A8B7Y0J6_ACAPL</name>
<protein>
    <submittedName>
        <fullName evidence="3">Protein C3orf33-like</fullName>
    </submittedName>
</protein>
<evidence type="ECO:0000256" key="1">
    <source>
        <dbReference type="SAM" id="MobiDB-lite"/>
    </source>
</evidence>
<dbReference type="SUPFAM" id="SSF50199">
    <property type="entry name" value="Staphylococcal nuclease"/>
    <property type="match status" value="1"/>
</dbReference>
<feature type="region of interest" description="Disordered" evidence="1">
    <location>
        <begin position="1"/>
        <end position="24"/>
    </location>
</feature>
<dbReference type="PANTHER" id="PTHR28434:SF1">
    <property type="entry name" value="PROTEIN C3ORF33"/>
    <property type="match status" value="1"/>
</dbReference>
<sequence>MAAPMDNEISPPISENTATASRRTVVHAREPEGNRFQRCVDFIDENLRLFRTGVTVTAALGVLLIARSIRVYQRFQSVSDIPEEFVRKNVKLYGRFIEVKEDPVHIVVRHTPILDLQKWPRKQDRDGLSGLPVHLAGLELQDGCKEYLRGRLTAQVTLRFHVLDVNKENGLDCIVDLVQWKFPFRRTSLNEELLSQGLAKVTPLPGLLDQRLQTRLTQQLLAAELRAEKKSRGVWLQEREPSRLAVAKDRLARAGAALASGVTVLGKFATLPWRAIRDLQGIWRRQRDRDS</sequence>
<organism evidence="2 3">
    <name type="scientific">Acanthaster planci</name>
    <name type="common">Crown-of-thorns starfish</name>
    <dbReference type="NCBI Taxonomy" id="133434"/>
    <lineage>
        <taxon>Eukaryota</taxon>
        <taxon>Metazoa</taxon>
        <taxon>Echinodermata</taxon>
        <taxon>Eleutherozoa</taxon>
        <taxon>Asterozoa</taxon>
        <taxon>Asteroidea</taxon>
        <taxon>Valvatacea</taxon>
        <taxon>Valvatida</taxon>
        <taxon>Acanthasteridae</taxon>
        <taxon>Acanthaster</taxon>
    </lineage>
</organism>
<reference evidence="3" key="1">
    <citation type="submission" date="2025-08" db="UniProtKB">
        <authorList>
            <consortium name="RefSeq"/>
        </authorList>
    </citation>
    <scope>IDENTIFICATION</scope>
</reference>
<dbReference type="InterPro" id="IPR042421">
    <property type="entry name" value="C3orf33-like"/>
</dbReference>
<keyword evidence="2" id="KW-1185">Reference proteome</keyword>
<dbReference type="InterPro" id="IPR035437">
    <property type="entry name" value="SNase_OB-fold_sf"/>
</dbReference>
<dbReference type="Gene3D" id="2.40.50.90">
    <property type="match status" value="1"/>
</dbReference>
<dbReference type="GO" id="GO:0005615">
    <property type="term" value="C:extracellular space"/>
    <property type="evidence" value="ECO:0007669"/>
    <property type="project" value="TreeGrafter"/>
</dbReference>
<dbReference type="AlphaFoldDB" id="A0A8B7Y0J6"/>
<dbReference type="OrthoDB" id="6220511at2759"/>
<dbReference type="Proteomes" id="UP000694845">
    <property type="component" value="Unplaced"/>
</dbReference>
<dbReference type="RefSeq" id="XP_022085496.1">
    <property type="nucleotide sequence ID" value="XM_022229804.1"/>
</dbReference>
<proteinExistence type="predicted"/>
<feature type="compositionally biased region" description="Polar residues" evidence="1">
    <location>
        <begin position="13"/>
        <end position="22"/>
    </location>
</feature>
<gene>
    <name evidence="3" type="primary">LOC110976493</name>
</gene>
<dbReference type="KEGG" id="aplc:110976493"/>